<organism evidence="1 2">
    <name type="scientific">Cetraspora pellucida</name>
    <dbReference type="NCBI Taxonomy" id="1433469"/>
    <lineage>
        <taxon>Eukaryota</taxon>
        <taxon>Fungi</taxon>
        <taxon>Fungi incertae sedis</taxon>
        <taxon>Mucoromycota</taxon>
        <taxon>Glomeromycotina</taxon>
        <taxon>Glomeromycetes</taxon>
        <taxon>Diversisporales</taxon>
        <taxon>Gigasporaceae</taxon>
        <taxon>Cetraspora</taxon>
    </lineage>
</organism>
<evidence type="ECO:0000313" key="2">
    <source>
        <dbReference type="Proteomes" id="UP000789366"/>
    </source>
</evidence>
<accession>A0ACA9M9G9</accession>
<comment type="caution">
    <text evidence="1">The sequence shown here is derived from an EMBL/GenBank/DDBJ whole genome shotgun (WGS) entry which is preliminary data.</text>
</comment>
<dbReference type="EMBL" id="CAJVPW010006928">
    <property type="protein sequence ID" value="CAG8574866.1"/>
    <property type="molecule type" value="Genomic_DNA"/>
</dbReference>
<keyword evidence="2" id="KW-1185">Reference proteome</keyword>
<name>A0ACA9M9G9_9GLOM</name>
<dbReference type="Proteomes" id="UP000789366">
    <property type="component" value="Unassembled WGS sequence"/>
</dbReference>
<sequence length="383" mass="43574">MPMKFREINVNLLRHSKKIDYPDHFILESVKERLDKYDISTLPDLQALTDVMIMLYICPAKLTTLHITNSGLTDYMKNRGAVYTVVMHRAKNLAHAMTIAEEALCHNPDNNTSPAQNYVVVNYRRKNQSPEENKLVIASKIELNMSFHEVFNDKSKVSSSQITIEDAIGNTVQDFLSNEPTTTLVCSPVITGKTKALRIILNSFAKESDGLLCFVWVSYRKTLSNETKAKVDILQNAGLYTESTHRLSLYEGHSYVIILDEVNAIMRQMNSGVHAQESENAIWDLTKSAIHVLAMDAFANESTLNFLRQYRDEDIRVFDNKYQPYKESKHVAFSVTSCKKARAIAVQASKLLKSDGLYILLQVYFSQMNEKQHQDDFADINAT</sequence>
<proteinExistence type="predicted"/>
<reference evidence="1" key="1">
    <citation type="submission" date="2021-06" db="EMBL/GenBank/DDBJ databases">
        <authorList>
            <person name="Kallberg Y."/>
            <person name="Tangrot J."/>
            <person name="Rosling A."/>
        </authorList>
    </citation>
    <scope>NUCLEOTIDE SEQUENCE</scope>
    <source>
        <strain evidence="1">28 12/20/2015</strain>
    </source>
</reference>
<gene>
    <name evidence="1" type="ORF">SPELUC_LOCUS6134</name>
</gene>
<evidence type="ECO:0000313" key="1">
    <source>
        <dbReference type="EMBL" id="CAG8574866.1"/>
    </source>
</evidence>
<protein>
    <submittedName>
        <fullName evidence="1">7136_t:CDS:1</fullName>
    </submittedName>
</protein>